<geneLocation type="plasmid" evidence="1 2">
    <name>pACP4.1</name>
</geneLocation>
<evidence type="ECO:0000313" key="2">
    <source>
        <dbReference type="Proteomes" id="UP000194440"/>
    </source>
</evidence>
<dbReference type="InterPro" id="IPR036397">
    <property type="entry name" value="RNaseH_sf"/>
</dbReference>
<reference evidence="1" key="1">
    <citation type="submission" date="2017-05" db="EMBL/GenBank/DDBJ databases">
        <title>Polyphasic characterization of four soil-derived phenanthrene-degrading Acidovorax strains and proposal of Acidovorax phenanthrenivorans sp. nov.</title>
        <authorList>
            <person name="Singleton D."/>
            <person name="Lee J."/>
            <person name="Dickey A.N."/>
            <person name="Stroud A."/>
            <person name="Scholl E.H."/>
            <person name="Wright F.A."/>
            <person name="Aitken M.D."/>
        </authorList>
    </citation>
    <scope>NUCLEOTIDE SEQUENCE</scope>
    <source>
        <strain evidence="1">P4</strain>
        <plasmid evidence="1">pACP4.1</plasmid>
    </source>
</reference>
<organism evidence="1 2">
    <name type="scientific">Acidovorax carolinensis</name>
    <dbReference type="NCBI Taxonomy" id="553814"/>
    <lineage>
        <taxon>Bacteria</taxon>
        <taxon>Pseudomonadati</taxon>
        <taxon>Pseudomonadota</taxon>
        <taxon>Betaproteobacteria</taxon>
        <taxon>Burkholderiales</taxon>
        <taxon>Comamonadaceae</taxon>
        <taxon>Acidovorax</taxon>
    </lineage>
</organism>
<dbReference type="Gene3D" id="3.30.420.10">
    <property type="entry name" value="Ribonuclease H-like superfamily/Ribonuclease H"/>
    <property type="match status" value="1"/>
</dbReference>
<proteinExistence type="predicted"/>
<dbReference type="GO" id="GO:0003676">
    <property type="term" value="F:nucleic acid binding"/>
    <property type="evidence" value="ECO:0007669"/>
    <property type="project" value="InterPro"/>
</dbReference>
<dbReference type="Proteomes" id="UP000194440">
    <property type="component" value="Plasmid pACP4.1"/>
</dbReference>
<accession>A0A240UI42</accession>
<name>A0A240UI42_9BURK</name>
<dbReference type="AlphaFoldDB" id="A0A240UI42"/>
<gene>
    <name evidence="1" type="ORF">CBP36_19605</name>
</gene>
<sequence length="170" mass="18827">MYLDAEFTNFENPELLSIALCAEHGPELYLELDLSQPGSNRTAKRSSDFTRDVVLSQLGQIPGAAVGAKDIGNRIATWIQDLPAAQVVVVYDFQPDYDLLERALRESAIGLEAIQKIVPVIGDFIWSEEGAAQRAEKSWEKSEAEWIFRHHALADARALRAADAEAMPNC</sequence>
<evidence type="ECO:0000313" key="1">
    <source>
        <dbReference type="EMBL" id="ART61174.1"/>
    </source>
</evidence>
<dbReference type="EMBL" id="CP021367">
    <property type="protein sequence ID" value="ART61174.1"/>
    <property type="molecule type" value="Genomic_DNA"/>
</dbReference>
<dbReference type="KEGG" id="acip:CBP36_19605"/>
<dbReference type="KEGG" id="acis:CBP35_19560"/>
<keyword evidence="1" id="KW-0614">Plasmid</keyword>
<keyword evidence="2" id="KW-1185">Reference proteome</keyword>
<protein>
    <submittedName>
        <fullName evidence="1">Uncharacterized protein</fullName>
    </submittedName>
</protein>